<organism evidence="14 15">
    <name type="scientific">Candidatus Wolfebacteria bacterium RIFCSPHIGHO2_01_FULL_48_22</name>
    <dbReference type="NCBI Taxonomy" id="1802555"/>
    <lineage>
        <taxon>Bacteria</taxon>
        <taxon>Candidatus Wolfeibacteriota</taxon>
    </lineage>
</organism>
<keyword evidence="5 10" id="KW-0132">Cell division</keyword>
<feature type="domain" description="FtsX extracellular" evidence="13">
    <location>
        <begin position="59"/>
        <end position="146"/>
    </location>
</feature>
<keyword evidence="9 10" id="KW-0131">Cell cycle</keyword>
<reference evidence="14 15" key="1">
    <citation type="journal article" date="2016" name="Nat. Commun.">
        <title>Thousands of microbial genomes shed light on interconnected biogeochemical processes in an aquifer system.</title>
        <authorList>
            <person name="Anantharaman K."/>
            <person name="Brown C.T."/>
            <person name="Hug L.A."/>
            <person name="Sharon I."/>
            <person name="Castelle C.J."/>
            <person name="Probst A.J."/>
            <person name="Thomas B.C."/>
            <person name="Singh A."/>
            <person name="Wilkins M.J."/>
            <person name="Karaoz U."/>
            <person name="Brodie E.L."/>
            <person name="Williams K.H."/>
            <person name="Hubbard S.S."/>
            <person name="Banfield J.F."/>
        </authorList>
    </citation>
    <scope>NUCLEOTIDE SEQUENCE [LARGE SCALE GENOMIC DNA]</scope>
</reference>
<dbReference type="InterPro" id="IPR004513">
    <property type="entry name" value="FtsX"/>
</dbReference>
<dbReference type="GO" id="GO:0051301">
    <property type="term" value="P:cell division"/>
    <property type="evidence" value="ECO:0007669"/>
    <property type="project" value="UniProtKB-KW"/>
</dbReference>
<evidence type="ECO:0000256" key="7">
    <source>
        <dbReference type="ARBA" id="ARBA00022989"/>
    </source>
</evidence>
<dbReference type="InterPro" id="IPR040690">
    <property type="entry name" value="FtsX_ECD"/>
</dbReference>
<evidence type="ECO:0000313" key="15">
    <source>
        <dbReference type="Proteomes" id="UP000177029"/>
    </source>
</evidence>
<evidence type="ECO:0000256" key="8">
    <source>
        <dbReference type="ARBA" id="ARBA00023136"/>
    </source>
</evidence>
<feature type="transmembrane region" description="Helical" evidence="11">
    <location>
        <begin position="178"/>
        <end position="202"/>
    </location>
</feature>
<dbReference type="Proteomes" id="UP000177029">
    <property type="component" value="Unassembled WGS sequence"/>
</dbReference>
<evidence type="ECO:0000256" key="5">
    <source>
        <dbReference type="ARBA" id="ARBA00022618"/>
    </source>
</evidence>
<comment type="similarity">
    <text evidence="2 10">Belongs to the ABC-4 integral membrane protein family. FtsX subfamily.</text>
</comment>
<evidence type="ECO:0000256" key="10">
    <source>
        <dbReference type="PIRNR" id="PIRNR003097"/>
    </source>
</evidence>
<feature type="transmembrane region" description="Helical" evidence="11">
    <location>
        <begin position="276"/>
        <end position="296"/>
    </location>
</feature>
<keyword evidence="7 11" id="KW-1133">Transmembrane helix</keyword>
<evidence type="ECO:0000259" key="13">
    <source>
        <dbReference type="Pfam" id="PF18075"/>
    </source>
</evidence>
<evidence type="ECO:0000256" key="2">
    <source>
        <dbReference type="ARBA" id="ARBA00007379"/>
    </source>
</evidence>
<dbReference type="EMBL" id="MGIP01000014">
    <property type="protein sequence ID" value="OGM90894.1"/>
    <property type="molecule type" value="Genomic_DNA"/>
</dbReference>
<dbReference type="AlphaFoldDB" id="A0A1F8DQK7"/>
<evidence type="ECO:0000259" key="12">
    <source>
        <dbReference type="Pfam" id="PF02687"/>
    </source>
</evidence>
<dbReference type="PIRSF" id="PIRSF003097">
    <property type="entry name" value="FtsX"/>
    <property type="match status" value="1"/>
</dbReference>
<name>A0A1F8DQK7_9BACT</name>
<feature type="transmembrane region" description="Helical" evidence="11">
    <location>
        <begin position="20"/>
        <end position="43"/>
    </location>
</feature>
<evidence type="ECO:0000256" key="6">
    <source>
        <dbReference type="ARBA" id="ARBA00022692"/>
    </source>
</evidence>
<dbReference type="PANTHER" id="PTHR47755">
    <property type="entry name" value="CELL DIVISION PROTEIN FTSX"/>
    <property type="match status" value="1"/>
</dbReference>
<gene>
    <name evidence="14" type="ORF">A2755_01670</name>
</gene>
<dbReference type="Pfam" id="PF02687">
    <property type="entry name" value="FtsX"/>
    <property type="match status" value="1"/>
</dbReference>
<dbReference type="Pfam" id="PF18075">
    <property type="entry name" value="FtsX_ECD"/>
    <property type="match status" value="1"/>
</dbReference>
<evidence type="ECO:0000256" key="9">
    <source>
        <dbReference type="ARBA" id="ARBA00023306"/>
    </source>
</evidence>
<evidence type="ECO:0000313" key="14">
    <source>
        <dbReference type="EMBL" id="OGM90894.1"/>
    </source>
</evidence>
<keyword evidence="8 10" id="KW-0472">Membrane</keyword>
<keyword evidence="6 11" id="KW-0812">Transmembrane</keyword>
<comment type="subcellular location">
    <subcellularLocation>
        <location evidence="1">Cell membrane</location>
        <topology evidence="1">Multi-pass membrane protein</topology>
    </subcellularLocation>
</comment>
<dbReference type="PANTHER" id="PTHR47755:SF1">
    <property type="entry name" value="CELL DIVISION PROTEIN FTSX"/>
    <property type="match status" value="1"/>
</dbReference>
<dbReference type="STRING" id="1802555.A2755_01670"/>
<comment type="caution">
    <text evidence="14">The sequence shown here is derived from an EMBL/GenBank/DDBJ whole genome shotgun (WGS) entry which is preliminary data.</text>
</comment>
<accession>A0A1F8DQK7</accession>
<dbReference type="Gene3D" id="3.30.70.3040">
    <property type="match status" value="1"/>
</dbReference>
<keyword evidence="4 10" id="KW-1003">Cell membrane</keyword>
<dbReference type="InterPro" id="IPR003838">
    <property type="entry name" value="ABC3_permease_C"/>
</dbReference>
<dbReference type="GO" id="GO:0005886">
    <property type="term" value="C:plasma membrane"/>
    <property type="evidence" value="ECO:0007669"/>
    <property type="project" value="UniProtKB-SubCell"/>
</dbReference>
<evidence type="ECO:0000256" key="4">
    <source>
        <dbReference type="ARBA" id="ARBA00022475"/>
    </source>
</evidence>
<evidence type="ECO:0000256" key="11">
    <source>
        <dbReference type="SAM" id="Phobius"/>
    </source>
</evidence>
<evidence type="ECO:0000256" key="1">
    <source>
        <dbReference type="ARBA" id="ARBA00004651"/>
    </source>
</evidence>
<sequence length="302" mass="34081">MFTSLFRIAKYALQHFVRNIWLSTATIVIMVLALFVLAGLIIFNVSTKTVITSIQDKIDISVFFKADTAEDEVLRIKSTLETLPEVRQVDYISKEQALEIFRQRHEDDETISQAVEQLQENPLLASLNVKAQDTEEYGDIAAYLENDTIAPFVEKVSYSQNQTVIERLNRILNTAEQAGYALIIFMSLVAVLITFNTVRLAIYSHKDNINIMRLVGGSNIFIRGPFLVEGVMYGILAAIISLALIAPVLYLIAPYSNVLVPELNVWEYFTGNLPRLFLYQLAFGIGLGLISSFIAVRKYLRN</sequence>
<feature type="domain" description="ABC3 transporter permease C-terminal" evidence="12">
    <location>
        <begin position="181"/>
        <end position="301"/>
    </location>
</feature>
<protein>
    <recommendedName>
        <fullName evidence="3 10">Cell division protein FtsX</fullName>
    </recommendedName>
</protein>
<proteinExistence type="inferred from homology"/>
<feature type="transmembrane region" description="Helical" evidence="11">
    <location>
        <begin position="231"/>
        <end position="256"/>
    </location>
</feature>
<evidence type="ECO:0000256" key="3">
    <source>
        <dbReference type="ARBA" id="ARBA00021907"/>
    </source>
</evidence>